<dbReference type="Gene3D" id="3.40.50.300">
    <property type="entry name" value="P-loop containing nucleotide triphosphate hydrolases"/>
    <property type="match status" value="1"/>
</dbReference>
<dbReference type="SUPFAM" id="SSF52540">
    <property type="entry name" value="P-loop containing nucleoside triphosphate hydrolases"/>
    <property type="match status" value="1"/>
</dbReference>
<dbReference type="AlphaFoldDB" id="T1IJG3"/>
<accession>T1IJG3</accession>
<evidence type="ECO:0000313" key="3">
    <source>
        <dbReference type="EnsemblMetazoa" id="SMAR001031-PA"/>
    </source>
</evidence>
<dbReference type="InterPro" id="IPR027417">
    <property type="entry name" value="P-loop_NTPase"/>
</dbReference>
<feature type="domain" description="NACHT" evidence="2">
    <location>
        <begin position="133"/>
        <end position="245"/>
    </location>
</feature>
<dbReference type="EnsemblMetazoa" id="SMAR001031-RA">
    <property type="protein sequence ID" value="SMAR001031-PA"/>
    <property type="gene ID" value="SMAR001031"/>
</dbReference>
<dbReference type="PANTHER" id="PTHR46844">
    <property type="entry name" value="SLR5058 PROTEIN"/>
    <property type="match status" value="1"/>
</dbReference>
<keyword evidence="4" id="KW-1185">Reference proteome</keyword>
<dbReference type="PROSITE" id="PS50837">
    <property type="entry name" value="NACHT"/>
    <property type="match status" value="1"/>
</dbReference>
<sequence length="981" mass="112941">MDNRPSTSAAKHTPPKQDGSGNVTMNCESAKTINVQTYVDKRTYSNMPAEPEGTTSKQGSCCETIDTNGKQCDVFKLKLKEHYRNLVLPKLAWVQEGINLLPDQHFIQLELHESRKSIKIEEVFDSVDNERPVRILIEGQPGFGKTTLAIKLAHDWANGKNMKFDFVFFLPIRELKQQSIINAIDQTGKRCECDNAVGIVRKHKKNVLLILDGLDEMSQEERPEIMKILYKQLYGDVTVVVTCRTELFALSKDESVDLFGSVQMRDDFSDKRISILGITSLVKKREFLEKFMKFATIEAVIKSLSYQLDLFNSPLFLMTLSLLTQEGETIEEFSTKTDLYKKLFNCLVKHSYAKRELEIASNFDLFSFGSKPNSIQKQIQMFGELAAEKIVKNNFQFETSDLTKEIYELGMLINHKTMTLVKSTNYYEPIHLSVIEFLVAFSMWMNLKFGNSMEKCLTSTMNHFIRSSGTSLIIPFLFSLMGKDLDQLFYLIDSYSPWCCWDYRLVFHLLSECSPIAISESKHLSNFIPSYIHMSDCQSNEEITKQILNYGMECSKIKRIVINEFTKFEILPNEINTRLEIKIKLNSSIKFSAFSQVPCQSTRMLSRPIPFKGPLQECLRFAALSNCEFCALELGSYTESAEFLELVTKDKTIDKIKYKELKIEIRTEMEKQVVIKLLENNHVQFLGLKLEKQEQNSQFELSSVRDTNALSLAAAKSNHLTFIELKGVTIDLYDLTRGGIKKYIYIELVNCALTCRRPLLARNCCHRLAIHNLQNLEGIIALEPSVFQCLSPDIMKDLMIKHPTWTGFNTVKCFVTSPGFSDNVLLNRFINLQTLELFVYKAVHLDELANCIHVLPIVNLVINNAISSDISNLFERMNNLWSGINSSRLKTISLFERDANNYFSNAFELLEGLNRCHWDQVHLHSLGRYRDRDKLLKYLSDLNLIVFLSKRESIYFELDPLFNYFFSYVPVSDNMLSIRRN</sequence>
<dbReference type="InterPro" id="IPR003593">
    <property type="entry name" value="AAA+_ATPase"/>
</dbReference>
<dbReference type="EMBL" id="JH430275">
    <property type="status" value="NOT_ANNOTATED_CDS"/>
    <property type="molecule type" value="Genomic_DNA"/>
</dbReference>
<dbReference type="InterPro" id="IPR007111">
    <property type="entry name" value="NACHT_NTPase"/>
</dbReference>
<dbReference type="PhylomeDB" id="T1IJG3"/>
<proteinExistence type="predicted"/>
<dbReference type="PANTHER" id="PTHR46844:SF1">
    <property type="entry name" value="SLR5058 PROTEIN"/>
    <property type="match status" value="1"/>
</dbReference>
<dbReference type="HOGENOM" id="CLU_297235_0_0_1"/>
<evidence type="ECO:0000256" key="1">
    <source>
        <dbReference type="SAM" id="MobiDB-lite"/>
    </source>
</evidence>
<organism evidence="3 4">
    <name type="scientific">Strigamia maritima</name>
    <name type="common">European centipede</name>
    <name type="synonym">Geophilus maritimus</name>
    <dbReference type="NCBI Taxonomy" id="126957"/>
    <lineage>
        <taxon>Eukaryota</taxon>
        <taxon>Metazoa</taxon>
        <taxon>Ecdysozoa</taxon>
        <taxon>Arthropoda</taxon>
        <taxon>Myriapoda</taxon>
        <taxon>Chilopoda</taxon>
        <taxon>Pleurostigmophora</taxon>
        <taxon>Geophilomorpha</taxon>
        <taxon>Linotaeniidae</taxon>
        <taxon>Strigamia</taxon>
    </lineage>
</organism>
<dbReference type="Pfam" id="PF05729">
    <property type="entry name" value="NACHT"/>
    <property type="match status" value="1"/>
</dbReference>
<dbReference type="SMART" id="SM00382">
    <property type="entry name" value="AAA"/>
    <property type="match status" value="1"/>
</dbReference>
<name>T1IJG3_STRMM</name>
<protein>
    <recommendedName>
        <fullName evidence="2">NACHT domain-containing protein</fullName>
    </recommendedName>
</protein>
<evidence type="ECO:0000313" key="4">
    <source>
        <dbReference type="Proteomes" id="UP000014500"/>
    </source>
</evidence>
<dbReference type="STRING" id="126957.T1IJG3"/>
<reference evidence="4" key="1">
    <citation type="submission" date="2011-05" db="EMBL/GenBank/DDBJ databases">
        <authorList>
            <person name="Richards S.R."/>
            <person name="Qu J."/>
            <person name="Jiang H."/>
            <person name="Jhangiani S.N."/>
            <person name="Agravi P."/>
            <person name="Goodspeed R."/>
            <person name="Gross S."/>
            <person name="Mandapat C."/>
            <person name="Jackson L."/>
            <person name="Mathew T."/>
            <person name="Pu L."/>
            <person name="Thornton R."/>
            <person name="Saada N."/>
            <person name="Wilczek-Boney K.B."/>
            <person name="Lee S."/>
            <person name="Kovar C."/>
            <person name="Wu Y."/>
            <person name="Scherer S.E."/>
            <person name="Worley K.C."/>
            <person name="Muzny D.M."/>
            <person name="Gibbs R."/>
        </authorList>
    </citation>
    <scope>NUCLEOTIDE SEQUENCE</scope>
    <source>
        <strain evidence="4">Brora</strain>
    </source>
</reference>
<feature type="compositionally biased region" description="Polar residues" evidence="1">
    <location>
        <begin position="1"/>
        <end position="10"/>
    </location>
</feature>
<dbReference type="eggNOG" id="ENOG502QTJW">
    <property type="taxonomic scope" value="Eukaryota"/>
</dbReference>
<reference evidence="3" key="2">
    <citation type="submission" date="2015-02" db="UniProtKB">
        <authorList>
            <consortium name="EnsemblMetazoa"/>
        </authorList>
    </citation>
    <scope>IDENTIFICATION</scope>
</reference>
<dbReference type="Proteomes" id="UP000014500">
    <property type="component" value="Unassembled WGS sequence"/>
</dbReference>
<feature type="region of interest" description="Disordered" evidence="1">
    <location>
        <begin position="1"/>
        <end position="25"/>
    </location>
</feature>
<evidence type="ECO:0000259" key="2">
    <source>
        <dbReference type="PROSITE" id="PS50837"/>
    </source>
</evidence>